<reference evidence="3 4" key="1">
    <citation type="submission" date="2015-09" db="EMBL/GenBank/DDBJ databases">
        <title>Genome Sequences of Mycobacterium immunogenum Isolates, Recuperated from a Chloraminated Drinking Water Distribution System Simulator Subjected to Episodes of Nitrification.</title>
        <authorList>
            <person name="Gomez-Alvarez V."/>
            <person name="Revetta R.P."/>
        </authorList>
    </citation>
    <scope>NUCLEOTIDE SEQUENCE [LARGE SCALE GENOMIC DNA]</scope>
    <source>
        <strain evidence="3 4">H008</strain>
    </source>
</reference>
<evidence type="ECO:0000313" key="4">
    <source>
        <dbReference type="Proteomes" id="UP000037843"/>
    </source>
</evidence>
<protein>
    <recommendedName>
        <fullName evidence="5">DUF3558 domain-containing protein</fullName>
    </recommendedName>
</protein>
<dbReference type="EMBL" id="LJFO01000003">
    <property type="protein sequence ID" value="KPG14513.1"/>
    <property type="molecule type" value="Genomic_DNA"/>
</dbReference>
<feature type="signal peptide" evidence="2">
    <location>
        <begin position="1"/>
        <end position="23"/>
    </location>
</feature>
<name>A0A7V8LRH2_9MYCO</name>
<evidence type="ECO:0000256" key="2">
    <source>
        <dbReference type="SAM" id="SignalP"/>
    </source>
</evidence>
<dbReference type="GeneID" id="45764085"/>
<dbReference type="Proteomes" id="UP000037843">
    <property type="component" value="Unassembled WGS sequence"/>
</dbReference>
<feature type="region of interest" description="Disordered" evidence="1">
    <location>
        <begin position="32"/>
        <end position="64"/>
    </location>
</feature>
<gene>
    <name evidence="3" type="ORF">AN908_08345</name>
</gene>
<evidence type="ECO:0000313" key="3">
    <source>
        <dbReference type="EMBL" id="KPG14513.1"/>
    </source>
</evidence>
<accession>A0A7V8LRH2</accession>
<dbReference type="RefSeq" id="WP_054416698.1">
    <property type="nucleotide sequence ID" value="NZ_CP011530.1"/>
</dbReference>
<feature type="chain" id="PRO_5030609629" description="DUF3558 domain-containing protein" evidence="2">
    <location>
        <begin position="24"/>
        <end position="202"/>
    </location>
</feature>
<sequence>MPAVSRSLSAAAVAVITVVLASACGTTTGGIATTAPSVGGSSTASTTVSNSLTAPHPPPNQNNDGTTFDPCLAFTADELRSWGVKPESVEERGAPDRVLRGCNWSGDGWYIYMGVINRPVSDYLNQENFPGSKSIQVGGLEGVTYQKTGTALPDCWVELPSQNASVGTLVSILDPKLGPKAVPDTCAKALAVATVVAGKLPK</sequence>
<proteinExistence type="predicted"/>
<dbReference type="AlphaFoldDB" id="A0A7V8LRH2"/>
<organism evidence="3 4">
    <name type="scientific">Mycobacteroides immunogenum</name>
    <dbReference type="NCBI Taxonomy" id="83262"/>
    <lineage>
        <taxon>Bacteria</taxon>
        <taxon>Bacillati</taxon>
        <taxon>Actinomycetota</taxon>
        <taxon>Actinomycetes</taxon>
        <taxon>Mycobacteriales</taxon>
        <taxon>Mycobacteriaceae</taxon>
        <taxon>Mycobacteroides</taxon>
    </lineage>
</organism>
<keyword evidence="2" id="KW-0732">Signal</keyword>
<dbReference type="PROSITE" id="PS51257">
    <property type="entry name" value="PROKAR_LIPOPROTEIN"/>
    <property type="match status" value="1"/>
</dbReference>
<dbReference type="Pfam" id="PF12079">
    <property type="entry name" value="DUF3558"/>
    <property type="match status" value="1"/>
</dbReference>
<evidence type="ECO:0008006" key="5">
    <source>
        <dbReference type="Google" id="ProtNLM"/>
    </source>
</evidence>
<feature type="compositionally biased region" description="Low complexity" evidence="1">
    <location>
        <begin position="32"/>
        <end position="54"/>
    </location>
</feature>
<evidence type="ECO:0000256" key="1">
    <source>
        <dbReference type="SAM" id="MobiDB-lite"/>
    </source>
</evidence>
<comment type="caution">
    <text evidence="3">The sequence shown here is derived from an EMBL/GenBank/DDBJ whole genome shotgun (WGS) entry which is preliminary data.</text>
</comment>
<dbReference type="OrthoDB" id="4473371at2"/>
<dbReference type="InterPro" id="IPR024520">
    <property type="entry name" value="DUF3558"/>
</dbReference>